<protein>
    <recommendedName>
        <fullName evidence="7 11">Ribosomal RNA large subunit methyltransferase E</fullName>
        <ecNumber evidence="6 11">2.1.1.166</ecNumber>
    </recommendedName>
    <alternativeName>
        <fullName evidence="9 11">23S rRNA Um2552 methyltransferase</fullName>
    </alternativeName>
    <alternativeName>
        <fullName evidence="8 11">rRNA (uridine-2'-O-)-methyltransferase</fullName>
    </alternativeName>
</protein>
<dbReference type="InterPro" id="IPR050082">
    <property type="entry name" value="RNA_methyltr_RlmE"/>
</dbReference>
<dbReference type="Gene3D" id="3.40.50.150">
    <property type="entry name" value="Vaccinia Virus protein VP39"/>
    <property type="match status" value="1"/>
</dbReference>
<dbReference type="GO" id="GO:0008650">
    <property type="term" value="F:rRNA (uridine-2'-O-)-methyltransferase activity"/>
    <property type="evidence" value="ECO:0007669"/>
    <property type="project" value="UniProtKB-UniRule"/>
</dbReference>
<dbReference type="STRING" id="339866.GCA_001418255_02596"/>
<evidence type="ECO:0000256" key="6">
    <source>
        <dbReference type="ARBA" id="ARBA00038861"/>
    </source>
</evidence>
<comment type="subcellular location">
    <subcellularLocation>
        <location evidence="11">Cytoplasm</location>
    </subcellularLocation>
</comment>
<evidence type="ECO:0000256" key="5">
    <source>
        <dbReference type="ARBA" id="ARBA00037569"/>
    </source>
</evidence>
<evidence type="ECO:0000256" key="10">
    <source>
        <dbReference type="ARBA" id="ARBA00048970"/>
    </source>
</evidence>
<evidence type="ECO:0000256" key="7">
    <source>
        <dbReference type="ARBA" id="ARBA00041129"/>
    </source>
</evidence>
<evidence type="ECO:0000313" key="15">
    <source>
        <dbReference type="Proteomes" id="UP000183649"/>
    </source>
</evidence>
<dbReference type="RefSeq" id="WP_055451439.1">
    <property type="nucleotide sequence ID" value="NZ_CYHF01000010.1"/>
</dbReference>
<evidence type="ECO:0000259" key="13">
    <source>
        <dbReference type="Pfam" id="PF01728"/>
    </source>
</evidence>
<evidence type="ECO:0000256" key="12">
    <source>
        <dbReference type="PIRSR" id="PIRSR005461-1"/>
    </source>
</evidence>
<dbReference type="EMBL" id="CYHF01000010">
    <property type="protein sequence ID" value="CUA99659.1"/>
    <property type="molecule type" value="Genomic_DNA"/>
</dbReference>
<dbReference type="EC" id="2.1.1.166" evidence="6 11"/>
<feature type="binding site" evidence="11">
    <location>
        <position position="87"/>
    </location>
    <ligand>
        <name>S-adenosyl-L-methionine</name>
        <dbReference type="ChEBI" id="CHEBI:59789"/>
    </ligand>
</feature>
<gene>
    <name evidence="11" type="primary">rlmE</name>
    <name evidence="11" type="synonym">ftsJ</name>
    <name evidence="11" type="synonym">rrmJ</name>
    <name evidence="14" type="ORF">Ga0061069_11035</name>
</gene>
<keyword evidence="15" id="KW-1185">Reference proteome</keyword>
<keyword evidence="1 11" id="KW-0698">rRNA processing</keyword>
<dbReference type="PIRSF" id="PIRSF005461">
    <property type="entry name" value="23S_rRNA_mtase"/>
    <property type="match status" value="1"/>
</dbReference>
<evidence type="ECO:0000256" key="2">
    <source>
        <dbReference type="ARBA" id="ARBA00022603"/>
    </source>
</evidence>
<feature type="domain" description="Ribosomal RNA methyltransferase FtsJ" evidence="13">
    <location>
        <begin position="31"/>
        <end position="209"/>
    </location>
</feature>
<sequence>MSSAKKNKFSKAWLQDHLNDPYVKLAQREGYRARAAYKLKEIDEAEGLLRPGQIVVDLGSTPGSWSQYARNRLMRGGVVQGTILALDLLPMEPVPDVHFLQGDFREEAVVGQLEALLEGRKVDVVLSDMAPNLTGIPSADAARIEHLSELALDFAQRWLQPQGAMVIKTFHGSYYSQIVKAFKLVFQQVKAVKPQASRDKSAETFLLARTLKRAPE</sequence>
<dbReference type="PANTHER" id="PTHR10920:SF18">
    <property type="entry name" value="RRNA METHYLTRANSFERASE 2, MITOCHONDRIAL"/>
    <property type="match status" value="1"/>
</dbReference>
<feature type="binding site" evidence="11">
    <location>
        <position position="65"/>
    </location>
    <ligand>
        <name>S-adenosyl-L-methionine</name>
        <dbReference type="ChEBI" id="CHEBI:59789"/>
    </ligand>
</feature>
<comment type="similarity">
    <text evidence="11">Belongs to the class I-like SAM-binding methyltransferase superfamily. RNA methyltransferase RlmE family.</text>
</comment>
<proteinExistence type="inferred from homology"/>
<feature type="active site" description="Proton acceptor" evidence="11 12">
    <location>
        <position position="168"/>
    </location>
</feature>
<evidence type="ECO:0000256" key="8">
    <source>
        <dbReference type="ARBA" id="ARBA00041995"/>
    </source>
</evidence>
<keyword evidence="2 11" id="KW-0489">Methyltransferase</keyword>
<feature type="binding site" evidence="11">
    <location>
        <position position="128"/>
    </location>
    <ligand>
        <name>S-adenosyl-L-methionine</name>
        <dbReference type="ChEBI" id="CHEBI:59789"/>
    </ligand>
</feature>
<evidence type="ECO:0000256" key="11">
    <source>
        <dbReference type="HAMAP-Rule" id="MF_01547"/>
    </source>
</evidence>
<dbReference type="SUPFAM" id="SSF53335">
    <property type="entry name" value="S-adenosyl-L-methionine-dependent methyltransferases"/>
    <property type="match status" value="1"/>
</dbReference>
<evidence type="ECO:0000256" key="1">
    <source>
        <dbReference type="ARBA" id="ARBA00022552"/>
    </source>
</evidence>
<dbReference type="InterPro" id="IPR002877">
    <property type="entry name" value="RNA_MeTrfase_FtsJ_dom"/>
</dbReference>
<dbReference type="GO" id="GO:0005737">
    <property type="term" value="C:cytoplasm"/>
    <property type="evidence" value="ECO:0007669"/>
    <property type="project" value="UniProtKB-SubCell"/>
</dbReference>
<comment type="function">
    <text evidence="5 11">Specifically methylates the uridine in position 2552 of 23S rRNA at the 2'-O position of the ribose in the fully assembled 50S ribosomal subunit.</text>
</comment>
<name>A0A0K6I964_9BURK</name>
<feature type="binding site" evidence="11">
    <location>
        <position position="63"/>
    </location>
    <ligand>
        <name>S-adenosyl-L-methionine</name>
        <dbReference type="ChEBI" id="CHEBI:59789"/>
    </ligand>
</feature>
<evidence type="ECO:0000256" key="9">
    <source>
        <dbReference type="ARBA" id="ARBA00042745"/>
    </source>
</evidence>
<dbReference type="Pfam" id="PF01728">
    <property type="entry name" value="FtsJ"/>
    <property type="match status" value="1"/>
</dbReference>
<keyword evidence="3 11" id="KW-0808">Transferase</keyword>
<evidence type="ECO:0000256" key="3">
    <source>
        <dbReference type="ARBA" id="ARBA00022679"/>
    </source>
</evidence>
<dbReference type="Proteomes" id="UP000183649">
    <property type="component" value="Unassembled WGS sequence"/>
</dbReference>
<dbReference type="InterPro" id="IPR015507">
    <property type="entry name" value="rRNA-MeTfrase_E"/>
</dbReference>
<dbReference type="PANTHER" id="PTHR10920">
    <property type="entry name" value="RIBOSOMAL RNA METHYLTRANSFERASE"/>
    <property type="match status" value="1"/>
</dbReference>
<keyword evidence="4 11" id="KW-0949">S-adenosyl-L-methionine</keyword>
<evidence type="ECO:0000313" key="14">
    <source>
        <dbReference type="EMBL" id="CUA99659.1"/>
    </source>
</evidence>
<organism evidence="14 15">
    <name type="scientific">Thiomonas bhubaneswarensis</name>
    <dbReference type="NCBI Taxonomy" id="339866"/>
    <lineage>
        <taxon>Bacteria</taxon>
        <taxon>Pseudomonadati</taxon>
        <taxon>Pseudomonadota</taxon>
        <taxon>Betaproteobacteria</taxon>
        <taxon>Burkholderiales</taxon>
        <taxon>Thiomonas</taxon>
    </lineage>
</organism>
<comment type="catalytic activity">
    <reaction evidence="10 11">
        <text>uridine(2552) in 23S rRNA + S-adenosyl-L-methionine = 2'-O-methyluridine(2552) in 23S rRNA + S-adenosyl-L-homocysteine + H(+)</text>
        <dbReference type="Rhea" id="RHEA:42720"/>
        <dbReference type="Rhea" id="RHEA-COMP:10202"/>
        <dbReference type="Rhea" id="RHEA-COMP:10203"/>
        <dbReference type="ChEBI" id="CHEBI:15378"/>
        <dbReference type="ChEBI" id="CHEBI:57856"/>
        <dbReference type="ChEBI" id="CHEBI:59789"/>
        <dbReference type="ChEBI" id="CHEBI:65315"/>
        <dbReference type="ChEBI" id="CHEBI:74478"/>
        <dbReference type="EC" id="2.1.1.166"/>
    </reaction>
</comment>
<reference evidence="15" key="1">
    <citation type="submission" date="2015-08" db="EMBL/GenBank/DDBJ databases">
        <authorList>
            <person name="Varghese N."/>
        </authorList>
    </citation>
    <scope>NUCLEOTIDE SEQUENCE [LARGE SCALE GENOMIC DNA]</scope>
    <source>
        <strain evidence="15">DSM 18181</strain>
    </source>
</reference>
<accession>A0A0K6I964</accession>
<feature type="binding site" evidence="11">
    <location>
        <position position="103"/>
    </location>
    <ligand>
        <name>S-adenosyl-L-methionine</name>
        <dbReference type="ChEBI" id="CHEBI:59789"/>
    </ligand>
</feature>
<keyword evidence="11" id="KW-0963">Cytoplasm</keyword>
<evidence type="ECO:0000256" key="4">
    <source>
        <dbReference type="ARBA" id="ARBA00022691"/>
    </source>
</evidence>
<dbReference type="HAMAP" id="MF_01547">
    <property type="entry name" value="RNA_methyltr_E"/>
    <property type="match status" value="1"/>
</dbReference>
<dbReference type="OrthoDB" id="9790080at2"/>
<dbReference type="InterPro" id="IPR029063">
    <property type="entry name" value="SAM-dependent_MTases_sf"/>
</dbReference>
<dbReference type="AlphaFoldDB" id="A0A0K6I964"/>